<organism evidence="1">
    <name type="scientific">Arundo donax</name>
    <name type="common">Giant reed</name>
    <name type="synonym">Donax arundinaceus</name>
    <dbReference type="NCBI Taxonomy" id="35708"/>
    <lineage>
        <taxon>Eukaryota</taxon>
        <taxon>Viridiplantae</taxon>
        <taxon>Streptophyta</taxon>
        <taxon>Embryophyta</taxon>
        <taxon>Tracheophyta</taxon>
        <taxon>Spermatophyta</taxon>
        <taxon>Magnoliopsida</taxon>
        <taxon>Liliopsida</taxon>
        <taxon>Poales</taxon>
        <taxon>Poaceae</taxon>
        <taxon>PACMAD clade</taxon>
        <taxon>Arundinoideae</taxon>
        <taxon>Arundineae</taxon>
        <taxon>Arundo</taxon>
    </lineage>
</organism>
<protein>
    <submittedName>
        <fullName evidence="1">Lkrsdh1</fullName>
    </submittedName>
</protein>
<reference evidence="1" key="1">
    <citation type="submission" date="2014-09" db="EMBL/GenBank/DDBJ databases">
        <authorList>
            <person name="Magalhaes I.L.F."/>
            <person name="Oliveira U."/>
            <person name="Santos F.R."/>
            <person name="Vidigal T.H.D.A."/>
            <person name="Brescovit A.D."/>
            <person name="Santos A.J."/>
        </authorList>
    </citation>
    <scope>NUCLEOTIDE SEQUENCE</scope>
    <source>
        <tissue evidence="1">Shoot tissue taken approximately 20 cm above the soil surface</tissue>
    </source>
</reference>
<dbReference type="AlphaFoldDB" id="A0A0A9EJL9"/>
<reference evidence="1" key="2">
    <citation type="journal article" date="2015" name="Data Brief">
        <title>Shoot transcriptome of the giant reed, Arundo donax.</title>
        <authorList>
            <person name="Barrero R.A."/>
            <person name="Guerrero F.D."/>
            <person name="Moolhuijzen P."/>
            <person name="Goolsby J.A."/>
            <person name="Tidwell J."/>
            <person name="Bellgard S.E."/>
            <person name="Bellgard M.I."/>
        </authorList>
    </citation>
    <scope>NUCLEOTIDE SEQUENCE</scope>
    <source>
        <tissue evidence="1">Shoot tissue taken approximately 20 cm above the soil surface</tissue>
    </source>
</reference>
<accession>A0A0A9EJL9</accession>
<name>A0A0A9EJL9_ARUDO</name>
<proteinExistence type="predicted"/>
<sequence length="48" mass="5701">MRDFRRPVSVWSYYRHQATKVADDSSRSSICVLFTHPQGPEREYATIR</sequence>
<evidence type="ECO:0000313" key="1">
    <source>
        <dbReference type="EMBL" id="JAD98045.1"/>
    </source>
</evidence>
<dbReference type="EMBL" id="GBRH01199850">
    <property type="protein sequence ID" value="JAD98045.1"/>
    <property type="molecule type" value="Transcribed_RNA"/>
</dbReference>